<evidence type="ECO:0000256" key="2">
    <source>
        <dbReference type="SAM" id="Phobius"/>
    </source>
</evidence>
<organism evidence="3 4">
    <name type="scientific">Thlaspi arvense</name>
    <name type="common">Field penny-cress</name>
    <dbReference type="NCBI Taxonomy" id="13288"/>
    <lineage>
        <taxon>Eukaryota</taxon>
        <taxon>Viridiplantae</taxon>
        <taxon>Streptophyta</taxon>
        <taxon>Embryophyta</taxon>
        <taxon>Tracheophyta</taxon>
        <taxon>Spermatophyta</taxon>
        <taxon>Magnoliopsida</taxon>
        <taxon>eudicotyledons</taxon>
        <taxon>Gunneridae</taxon>
        <taxon>Pentapetalae</taxon>
        <taxon>rosids</taxon>
        <taxon>malvids</taxon>
        <taxon>Brassicales</taxon>
        <taxon>Brassicaceae</taxon>
        <taxon>Thlaspideae</taxon>
        <taxon>Thlaspi</taxon>
    </lineage>
</organism>
<name>A0AAU9RRB6_THLAR</name>
<accession>A0AAU9RRB6</accession>
<evidence type="ECO:0000313" key="4">
    <source>
        <dbReference type="Proteomes" id="UP000836841"/>
    </source>
</evidence>
<keyword evidence="2" id="KW-0472">Membrane</keyword>
<reference evidence="3 4" key="1">
    <citation type="submission" date="2022-03" db="EMBL/GenBank/DDBJ databases">
        <authorList>
            <person name="Nunn A."/>
            <person name="Chopra R."/>
            <person name="Nunn A."/>
            <person name="Contreras Garrido A."/>
        </authorList>
    </citation>
    <scope>NUCLEOTIDE SEQUENCE [LARGE SCALE GENOMIC DNA]</scope>
</reference>
<dbReference type="AlphaFoldDB" id="A0AAU9RRB6"/>
<proteinExistence type="predicted"/>
<keyword evidence="2" id="KW-1133">Transmembrane helix</keyword>
<dbReference type="Proteomes" id="UP000836841">
    <property type="component" value="Chromosome 2"/>
</dbReference>
<gene>
    <name evidence="3" type="ORF">TAV2_LOCUS7733</name>
</gene>
<keyword evidence="4" id="KW-1185">Reference proteome</keyword>
<sequence length="98" mass="11131">MTLLCVQLYKSKVWSQEKEREKKMGKKTLFSEFVHLLIVLLLICTLLCRTESTLPSHHDSLIITGRRLMDNIDPRHSVSGQAGGRISDPKDLDSPTPQ</sequence>
<keyword evidence="2" id="KW-0812">Transmembrane</keyword>
<evidence type="ECO:0000256" key="1">
    <source>
        <dbReference type="SAM" id="MobiDB-lite"/>
    </source>
</evidence>
<evidence type="ECO:0000313" key="3">
    <source>
        <dbReference type="EMBL" id="CAH2046466.1"/>
    </source>
</evidence>
<feature type="region of interest" description="Disordered" evidence="1">
    <location>
        <begin position="73"/>
        <end position="98"/>
    </location>
</feature>
<feature type="transmembrane region" description="Helical" evidence="2">
    <location>
        <begin position="29"/>
        <end position="48"/>
    </location>
</feature>
<protein>
    <submittedName>
        <fullName evidence="3">Uncharacterized protein</fullName>
    </submittedName>
</protein>
<feature type="compositionally biased region" description="Basic and acidic residues" evidence="1">
    <location>
        <begin position="87"/>
        <end position="98"/>
    </location>
</feature>
<dbReference type="EMBL" id="OU466858">
    <property type="protein sequence ID" value="CAH2046466.1"/>
    <property type="molecule type" value="Genomic_DNA"/>
</dbReference>